<proteinExistence type="predicted"/>
<dbReference type="EMBL" id="GGEC01081096">
    <property type="protein sequence ID" value="MBX61580.1"/>
    <property type="molecule type" value="Transcribed_RNA"/>
</dbReference>
<name>A0A2P2Q3K5_RHIMU</name>
<evidence type="ECO:0000313" key="1">
    <source>
        <dbReference type="EMBL" id="MBX61580.1"/>
    </source>
</evidence>
<accession>A0A2P2Q3K5</accession>
<reference evidence="1" key="1">
    <citation type="submission" date="2018-02" db="EMBL/GenBank/DDBJ databases">
        <title>Rhizophora mucronata_Transcriptome.</title>
        <authorList>
            <person name="Meera S.P."/>
            <person name="Sreeshan A."/>
            <person name="Augustine A."/>
        </authorList>
    </citation>
    <scope>NUCLEOTIDE SEQUENCE</scope>
    <source>
        <tissue evidence="1">Leaf</tissue>
    </source>
</reference>
<dbReference type="AlphaFoldDB" id="A0A2P2Q3K5"/>
<sequence length="35" mass="4050">MPLYIFGPMRCSKFLVISLISSNDNIIKPLELWPL</sequence>
<protein>
    <submittedName>
        <fullName evidence="1">Uncharacterized protein</fullName>
    </submittedName>
</protein>
<organism evidence="1">
    <name type="scientific">Rhizophora mucronata</name>
    <name type="common">Asiatic mangrove</name>
    <dbReference type="NCBI Taxonomy" id="61149"/>
    <lineage>
        <taxon>Eukaryota</taxon>
        <taxon>Viridiplantae</taxon>
        <taxon>Streptophyta</taxon>
        <taxon>Embryophyta</taxon>
        <taxon>Tracheophyta</taxon>
        <taxon>Spermatophyta</taxon>
        <taxon>Magnoliopsida</taxon>
        <taxon>eudicotyledons</taxon>
        <taxon>Gunneridae</taxon>
        <taxon>Pentapetalae</taxon>
        <taxon>rosids</taxon>
        <taxon>fabids</taxon>
        <taxon>Malpighiales</taxon>
        <taxon>Rhizophoraceae</taxon>
        <taxon>Rhizophora</taxon>
    </lineage>
</organism>